<keyword evidence="11" id="KW-1185">Reference proteome</keyword>
<protein>
    <submittedName>
        <fullName evidence="10">DNA-binding response OmpR family regulator</fullName>
    </submittedName>
</protein>
<dbReference type="GO" id="GO:0006355">
    <property type="term" value="P:regulation of DNA-templated transcription"/>
    <property type="evidence" value="ECO:0007669"/>
    <property type="project" value="InterPro"/>
</dbReference>
<dbReference type="SUPFAM" id="SSF52172">
    <property type="entry name" value="CheY-like"/>
    <property type="match status" value="1"/>
</dbReference>
<evidence type="ECO:0000256" key="7">
    <source>
        <dbReference type="PROSITE-ProRule" id="PRU01091"/>
    </source>
</evidence>
<dbReference type="InterPro" id="IPR001789">
    <property type="entry name" value="Sig_transdc_resp-reg_receiver"/>
</dbReference>
<feature type="modified residue" description="4-aspartylphosphate" evidence="6">
    <location>
        <position position="52"/>
    </location>
</feature>
<organism evidence="10 11">
    <name type="scientific">Propioniferax innocua</name>
    <dbReference type="NCBI Taxonomy" id="1753"/>
    <lineage>
        <taxon>Bacteria</taxon>
        <taxon>Bacillati</taxon>
        <taxon>Actinomycetota</taxon>
        <taxon>Actinomycetes</taxon>
        <taxon>Propionibacteriales</taxon>
        <taxon>Propionibacteriaceae</taxon>
        <taxon>Propioniferax</taxon>
    </lineage>
</organism>
<name>A0A542ZPF5_9ACTN</name>
<dbReference type="PANTHER" id="PTHR48111:SF38">
    <property type="entry name" value="TWO-COMPONENT RESPONSE REGULATOR"/>
    <property type="match status" value="1"/>
</dbReference>
<dbReference type="GO" id="GO:0000156">
    <property type="term" value="F:phosphorelay response regulator activity"/>
    <property type="evidence" value="ECO:0007669"/>
    <property type="project" value="TreeGrafter"/>
</dbReference>
<dbReference type="Pfam" id="PF00486">
    <property type="entry name" value="Trans_reg_C"/>
    <property type="match status" value="1"/>
</dbReference>
<evidence type="ECO:0000259" key="8">
    <source>
        <dbReference type="PROSITE" id="PS50110"/>
    </source>
</evidence>
<dbReference type="InterPro" id="IPR036388">
    <property type="entry name" value="WH-like_DNA-bd_sf"/>
</dbReference>
<feature type="domain" description="OmpR/PhoB-type" evidence="9">
    <location>
        <begin position="125"/>
        <end position="218"/>
    </location>
</feature>
<evidence type="ECO:0000256" key="3">
    <source>
        <dbReference type="ARBA" id="ARBA00023015"/>
    </source>
</evidence>
<sequence>MSHILIVEDEAEIASFLAKGLTADGYTTTAVNSGTSALAIMQQVHPDLVILDIGLPDTDGFTVLQHMRSAGLETPVIILTARSSVNDTVSGLQSGADDYMSKPFSFEELRARIQLRLKKDTTTTTSDLSHGDLRLDVRNRTATVEGATVELTAREYSLVEVFLLNPGRVLSRDELLEAVWGHNVDAGSNVVEVYMRYLRRKLGSDRFVTVRGVGYRLK</sequence>
<dbReference type="GO" id="GO:0005829">
    <property type="term" value="C:cytosol"/>
    <property type="evidence" value="ECO:0007669"/>
    <property type="project" value="TreeGrafter"/>
</dbReference>
<evidence type="ECO:0000259" key="9">
    <source>
        <dbReference type="PROSITE" id="PS51755"/>
    </source>
</evidence>
<dbReference type="Gene3D" id="6.10.250.690">
    <property type="match status" value="1"/>
</dbReference>
<dbReference type="SMART" id="SM00862">
    <property type="entry name" value="Trans_reg_C"/>
    <property type="match status" value="1"/>
</dbReference>
<dbReference type="PROSITE" id="PS50110">
    <property type="entry name" value="RESPONSE_REGULATORY"/>
    <property type="match status" value="1"/>
</dbReference>
<evidence type="ECO:0000256" key="5">
    <source>
        <dbReference type="ARBA" id="ARBA00023163"/>
    </source>
</evidence>
<evidence type="ECO:0000256" key="2">
    <source>
        <dbReference type="ARBA" id="ARBA00023012"/>
    </source>
</evidence>
<keyword evidence="1 6" id="KW-0597">Phosphoprotein</keyword>
<evidence type="ECO:0000313" key="11">
    <source>
        <dbReference type="Proteomes" id="UP000316196"/>
    </source>
</evidence>
<proteinExistence type="predicted"/>
<dbReference type="InterPro" id="IPR039420">
    <property type="entry name" value="WalR-like"/>
</dbReference>
<keyword evidence="2" id="KW-0902">Two-component regulatory system</keyword>
<dbReference type="InterPro" id="IPR001867">
    <property type="entry name" value="OmpR/PhoB-type_DNA-bd"/>
</dbReference>
<dbReference type="FunFam" id="3.40.50.2300:FF:000001">
    <property type="entry name" value="DNA-binding response regulator PhoB"/>
    <property type="match status" value="1"/>
</dbReference>
<evidence type="ECO:0000256" key="6">
    <source>
        <dbReference type="PROSITE-ProRule" id="PRU00169"/>
    </source>
</evidence>
<comment type="caution">
    <text evidence="10">The sequence shown here is derived from an EMBL/GenBank/DDBJ whole genome shotgun (WGS) entry which is preliminary data.</text>
</comment>
<evidence type="ECO:0000313" key="10">
    <source>
        <dbReference type="EMBL" id="TQL62232.1"/>
    </source>
</evidence>
<dbReference type="Pfam" id="PF00072">
    <property type="entry name" value="Response_reg"/>
    <property type="match status" value="1"/>
</dbReference>
<dbReference type="SMART" id="SM00448">
    <property type="entry name" value="REC"/>
    <property type="match status" value="1"/>
</dbReference>
<dbReference type="PROSITE" id="PS51755">
    <property type="entry name" value="OMPR_PHOB"/>
    <property type="match status" value="1"/>
</dbReference>
<accession>A0A542ZPF5</accession>
<dbReference type="CDD" id="cd00383">
    <property type="entry name" value="trans_reg_C"/>
    <property type="match status" value="1"/>
</dbReference>
<evidence type="ECO:0000256" key="1">
    <source>
        <dbReference type="ARBA" id="ARBA00022553"/>
    </source>
</evidence>
<dbReference type="Gene3D" id="3.40.50.2300">
    <property type="match status" value="1"/>
</dbReference>
<dbReference type="EMBL" id="VFOR01000001">
    <property type="protein sequence ID" value="TQL62232.1"/>
    <property type="molecule type" value="Genomic_DNA"/>
</dbReference>
<reference evidence="10 11" key="1">
    <citation type="submission" date="2019-06" db="EMBL/GenBank/DDBJ databases">
        <title>Sequencing the genomes of 1000 actinobacteria strains.</title>
        <authorList>
            <person name="Klenk H.-P."/>
        </authorList>
    </citation>
    <scope>NUCLEOTIDE SEQUENCE [LARGE SCALE GENOMIC DNA]</scope>
    <source>
        <strain evidence="10 11">DSM 8251</strain>
    </source>
</reference>
<dbReference type="Proteomes" id="UP000316196">
    <property type="component" value="Unassembled WGS sequence"/>
</dbReference>
<dbReference type="PANTHER" id="PTHR48111">
    <property type="entry name" value="REGULATOR OF RPOS"/>
    <property type="match status" value="1"/>
</dbReference>
<evidence type="ECO:0000256" key="4">
    <source>
        <dbReference type="ARBA" id="ARBA00023125"/>
    </source>
</evidence>
<dbReference type="RefSeq" id="WP_142092114.1">
    <property type="nucleotide sequence ID" value="NZ_BAAAMD010000003.1"/>
</dbReference>
<gene>
    <name evidence="10" type="ORF">FB460_0001</name>
</gene>
<keyword evidence="4 7" id="KW-0238">DNA-binding</keyword>
<dbReference type="InterPro" id="IPR011006">
    <property type="entry name" value="CheY-like_superfamily"/>
</dbReference>
<feature type="domain" description="Response regulatory" evidence="8">
    <location>
        <begin position="3"/>
        <end position="117"/>
    </location>
</feature>
<dbReference type="Gene3D" id="1.10.10.10">
    <property type="entry name" value="Winged helix-like DNA-binding domain superfamily/Winged helix DNA-binding domain"/>
    <property type="match status" value="1"/>
</dbReference>
<keyword evidence="5" id="KW-0804">Transcription</keyword>
<dbReference type="GO" id="GO:0000976">
    <property type="term" value="F:transcription cis-regulatory region binding"/>
    <property type="evidence" value="ECO:0007669"/>
    <property type="project" value="TreeGrafter"/>
</dbReference>
<dbReference type="OrthoDB" id="9812490at2"/>
<dbReference type="CDD" id="cd17624">
    <property type="entry name" value="REC_OmpR_PmrA-like"/>
    <property type="match status" value="1"/>
</dbReference>
<feature type="DNA-binding region" description="OmpR/PhoB-type" evidence="7">
    <location>
        <begin position="125"/>
        <end position="218"/>
    </location>
</feature>
<dbReference type="AlphaFoldDB" id="A0A542ZPF5"/>
<keyword evidence="3" id="KW-0805">Transcription regulation</keyword>
<dbReference type="GO" id="GO:0032993">
    <property type="term" value="C:protein-DNA complex"/>
    <property type="evidence" value="ECO:0007669"/>
    <property type="project" value="TreeGrafter"/>
</dbReference>